<dbReference type="AlphaFoldDB" id="A0A7W6EDL4"/>
<sequence>SAPWRNSLIIHLSGLNLRSGAHKEGGVGAPLTDEECLVADMIELTRQYGRYGIKMLFIAQVSRHLTHTVKRGF</sequence>
<accession>A0A7W6EDL4</accession>
<gene>
    <name evidence="1" type="ORF">GGR95_003530</name>
</gene>
<reference evidence="1 2" key="1">
    <citation type="submission" date="2020-08" db="EMBL/GenBank/DDBJ databases">
        <title>Genomic Encyclopedia of Type Strains, Phase IV (KMG-IV): sequencing the most valuable type-strain genomes for metagenomic binning, comparative biology and taxonomic classification.</title>
        <authorList>
            <person name="Goeker M."/>
        </authorList>
    </citation>
    <scope>NUCLEOTIDE SEQUENCE [LARGE SCALE GENOMIC DNA]</scope>
    <source>
        <strain evidence="1 2">DSM 102234</strain>
    </source>
</reference>
<dbReference type="Proteomes" id="UP000530268">
    <property type="component" value="Unassembled WGS sequence"/>
</dbReference>
<name>A0A7W6EDL4_9RHOB</name>
<keyword evidence="2" id="KW-1185">Reference proteome</keyword>
<protein>
    <submittedName>
        <fullName evidence="1">Uncharacterized protein</fullName>
    </submittedName>
</protein>
<feature type="non-terminal residue" evidence="1">
    <location>
        <position position="1"/>
    </location>
</feature>
<organism evidence="1 2">
    <name type="scientific">Sulfitobacter undariae</name>
    <dbReference type="NCBI Taxonomy" id="1563671"/>
    <lineage>
        <taxon>Bacteria</taxon>
        <taxon>Pseudomonadati</taxon>
        <taxon>Pseudomonadota</taxon>
        <taxon>Alphaproteobacteria</taxon>
        <taxon>Rhodobacterales</taxon>
        <taxon>Roseobacteraceae</taxon>
        <taxon>Sulfitobacter</taxon>
    </lineage>
</organism>
<evidence type="ECO:0000313" key="2">
    <source>
        <dbReference type="Proteomes" id="UP000530268"/>
    </source>
</evidence>
<dbReference type="EMBL" id="JACIEI010000021">
    <property type="protein sequence ID" value="MBB3995864.1"/>
    <property type="molecule type" value="Genomic_DNA"/>
</dbReference>
<comment type="caution">
    <text evidence="1">The sequence shown here is derived from an EMBL/GenBank/DDBJ whole genome shotgun (WGS) entry which is preliminary data.</text>
</comment>
<proteinExistence type="predicted"/>
<evidence type="ECO:0000313" key="1">
    <source>
        <dbReference type="EMBL" id="MBB3995864.1"/>
    </source>
</evidence>